<dbReference type="PROSITE" id="PS50056">
    <property type="entry name" value="TYR_PHOSPHATASE_2"/>
    <property type="match status" value="1"/>
</dbReference>
<dbReference type="PANTHER" id="PTHR19134">
    <property type="entry name" value="RECEPTOR-TYPE TYROSINE-PROTEIN PHOSPHATASE"/>
    <property type="match status" value="1"/>
</dbReference>
<dbReference type="InterPro" id="IPR029021">
    <property type="entry name" value="Prot-tyrosine_phosphatase-like"/>
</dbReference>
<dbReference type="Pfam" id="PF00102">
    <property type="entry name" value="Y_phosphatase"/>
    <property type="match status" value="1"/>
</dbReference>
<dbReference type="SUPFAM" id="SSF52799">
    <property type="entry name" value="(Phosphotyrosine protein) phosphatases II"/>
    <property type="match status" value="1"/>
</dbReference>
<reference evidence="3 4" key="1">
    <citation type="submission" date="2022-12" db="EMBL/GenBank/DDBJ databases">
        <title>Chromosome-level genome of Tegillarca granosa.</title>
        <authorList>
            <person name="Kim J."/>
        </authorList>
    </citation>
    <scope>NUCLEOTIDE SEQUENCE [LARGE SCALE GENOMIC DNA]</scope>
    <source>
        <strain evidence="3">Teg-2019</strain>
        <tissue evidence="3">Adductor muscle</tissue>
    </source>
</reference>
<dbReference type="InterPro" id="IPR003595">
    <property type="entry name" value="Tyr_Pase_cat"/>
</dbReference>
<accession>A0ABQ9ENA5</accession>
<dbReference type="EMBL" id="JARBDR010000813">
    <property type="protein sequence ID" value="KAJ8305866.1"/>
    <property type="molecule type" value="Genomic_DNA"/>
</dbReference>
<dbReference type="InterPro" id="IPR050348">
    <property type="entry name" value="Protein-Tyr_Phosphatase"/>
</dbReference>
<comment type="caution">
    <text evidence="3">The sequence shown here is derived from an EMBL/GenBank/DDBJ whole genome shotgun (WGS) entry which is preliminary data.</text>
</comment>
<dbReference type="InterPro" id="IPR000387">
    <property type="entry name" value="Tyr_Pase_dom"/>
</dbReference>
<evidence type="ECO:0000259" key="1">
    <source>
        <dbReference type="PROSITE" id="PS50055"/>
    </source>
</evidence>
<dbReference type="PRINTS" id="PR00700">
    <property type="entry name" value="PRTYPHPHTASE"/>
</dbReference>
<dbReference type="InterPro" id="IPR000242">
    <property type="entry name" value="PTP_cat"/>
</dbReference>
<dbReference type="PROSITE" id="PS50055">
    <property type="entry name" value="TYR_PHOSPHATASE_PTP"/>
    <property type="match status" value="1"/>
</dbReference>
<feature type="domain" description="Tyrosine specific protein phosphatases" evidence="2">
    <location>
        <begin position="29"/>
        <end position="98"/>
    </location>
</feature>
<name>A0ABQ9ENA5_TEGGR</name>
<dbReference type="Proteomes" id="UP001217089">
    <property type="component" value="Unassembled WGS sequence"/>
</dbReference>
<evidence type="ECO:0000313" key="4">
    <source>
        <dbReference type="Proteomes" id="UP001217089"/>
    </source>
</evidence>
<feature type="domain" description="Tyrosine-protein phosphatase" evidence="1">
    <location>
        <begin position="1"/>
        <end position="98"/>
    </location>
</feature>
<evidence type="ECO:0000313" key="3">
    <source>
        <dbReference type="EMBL" id="KAJ8305866.1"/>
    </source>
</evidence>
<organism evidence="3 4">
    <name type="scientific">Tegillarca granosa</name>
    <name type="common">Malaysian cockle</name>
    <name type="synonym">Anadara granosa</name>
    <dbReference type="NCBI Taxonomy" id="220873"/>
    <lineage>
        <taxon>Eukaryota</taxon>
        <taxon>Metazoa</taxon>
        <taxon>Spiralia</taxon>
        <taxon>Lophotrochozoa</taxon>
        <taxon>Mollusca</taxon>
        <taxon>Bivalvia</taxon>
        <taxon>Autobranchia</taxon>
        <taxon>Pteriomorphia</taxon>
        <taxon>Arcoida</taxon>
        <taxon>Arcoidea</taxon>
        <taxon>Arcidae</taxon>
        <taxon>Tegillarca</taxon>
    </lineage>
</organism>
<proteinExistence type="predicted"/>
<keyword evidence="4" id="KW-1185">Reference proteome</keyword>
<dbReference type="PANTHER" id="PTHR19134:SF449">
    <property type="entry name" value="TYROSINE-PROTEIN PHOSPHATASE 1"/>
    <property type="match status" value="1"/>
</dbReference>
<sequence length="108" mass="12399">MIIFKEPHVVKQFQVKFWPDNDMVPSSVSDILTVMEHVQQWQRKAGGHNPVVIHCLNGCDKTGLYCVVEATIERLKIEQDVGIQQIIKQMRSRRPQIIPCIVCINSCL</sequence>
<protein>
    <submittedName>
        <fullName evidence="3">Uncharacterized protein</fullName>
    </submittedName>
</protein>
<dbReference type="SMART" id="SM00404">
    <property type="entry name" value="PTPc_motif"/>
    <property type="match status" value="1"/>
</dbReference>
<gene>
    <name evidence="3" type="ORF">KUTeg_016411</name>
</gene>
<dbReference type="Gene3D" id="3.90.190.10">
    <property type="entry name" value="Protein tyrosine phosphatase superfamily"/>
    <property type="match status" value="1"/>
</dbReference>
<evidence type="ECO:0000259" key="2">
    <source>
        <dbReference type="PROSITE" id="PS50056"/>
    </source>
</evidence>